<feature type="transmembrane region" description="Helical" evidence="1">
    <location>
        <begin position="283"/>
        <end position="303"/>
    </location>
</feature>
<reference evidence="2" key="1">
    <citation type="submission" date="2021-02" db="EMBL/GenBank/DDBJ databases">
        <authorList>
            <person name="Dougan E. K."/>
            <person name="Rhodes N."/>
            <person name="Thang M."/>
            <person name="Chan C."/>
        </authorList>
    </citation>
    <scope>NUCLEOTIDE SEQUENCE</scope>
</reference>
<protein>
    <recommendedName>
        <fullName evidence="4">Apple domain-containing protein</fullName>
    </recommendedName>
</protein>
<evidence type="ECO:0000256" key="1">
    <source>
        <dbReference type="SAM" id="Phobius"/>
    </source>
</evidence>
<gene>
    <name evidence="2" type="ORF">SNAT2548_LOCUS10384</name>
</gene>
<organism evidence="2 3">
    <name type="scientific">Symbiodinium natans</name>
    <dbReference type="NCBI Taxonomy" id="878477"/>
    <lineage>
        <taxon>Eukaryota</taxon>
        <taxon>Sar</taxon>
        <taxon>Alveolata</taxon>
        <taxon>Dinophyceae</taxon>
        <taxon>Suessiales</taxon>
        <taxon>Symbiodiniaceae</taxon>
        <taxon>Symbiodinium</taxon>
    </lineage>
</organism>
<keyword evidence="1" id="KW-1133">Transmembrane helix</keyword>
<sequence length="316" mass="33925">MVATLARSDEDLSGRIPLSLPGVACKGPPAPIAKIEGDLSGCATKHESICPVKCAEGHALSEPLICIDGQWSTPNCKAKQCGCKNGMGAKGKECPDEDANVCEACDEGFELWKKGCHKVWSEATWVSLGPHSVCRESRTDLISDPETVHDGLQGLHECMEKCKAKLGCAAVEFRLSEGRCEMRAGEVDYGFDEAKKSTVSGPADFECLVHSPPCHQLADLKQARAHLNKGKVSAGISLEQAFKKTQQTCALAEDEHEMQPKRITKLFDETMERLSRMGPLGPLSLAGLAGAAVLMPFGCLSICRRASRPGSYAQLP</sequence>
<keyword evidence="3" id="KW-1185">Reference proteome</keyword>
<dbReference type="Proteomes" id="UP000604046">
    <property type="component" value="Unassembled WGS sequence"/>
</dbReference>
<keyword evidence="1" id="KW-0472">Membrane</keyword>
<accession>A0A812KXP2</accession>
<proteinExistence type="predicted"/>
<comment type="caution">
    <text evidence="2">The sequence shown here is derived from an EMBL/GenBank/DDBJ whole genome shotgun (WGS) entry which is preliminary data.</text>
</comment>
<evidence type="ECO:0000313" key="3">
    <source>
        <dbReference type="Proteomes" id="UP000604046"/>
    </source>
</evidence>
<dbReference type="AlphaFoldDB" id="A0A812KXP2"/>
<keyword evidence="1" id="KW-0812">Transmembrane</keyword>
<dbReference type="EMBL" id="CAJNDS010000857">
    <property type="protein sequence ID" value="CAE7237807.1"/>
    <property type="molecule type" value="Genomic_DNA"/>
</dbReference>
<evidence type="ECO:0008006" key="4">
    <source>
        <dbReference type="Google" id="ProtNLM"/>
    </source>
</evidence>
<evidence type="ECO:0000313" key="2">
    <source>
        <dbReference type="EMBL" id="CAE7237807.1"/>
    </source>
</evidence>
<name>A0A812KXP2_9DINO</name>